<dbReference type="GeneID" id="92872220"/>
<dbReference type="KEGG" id="amd:AMED_4497"/>
<evidence type="ECO:0000313" key="2">
    <source>
        <dbReference type="Proteomes" id="UP000000328"/>
    </source>
</evidence>
<dbReference type="RefSeq" id="WP_013226339.1">
    <property type="nucleotide sequence ID" value="NC_014318.1"/>
</dbReference>
<evidence type="ECO:0000313" key="1">
    <source>
        <dbReference type="EMBL" id="ADJ46267.1"/>
    </source>
</evidence>
<dbReference type="InterPro" id="IPR019734">
    <property type="entry name" value="TPR_rpt"/>
</dbReference>
<dbReference type="PRINTS" id="PR00364">
    <property type="entry name" value="DISEASERSIST"/>
</dbReference>
<dbReference type="Gene3D" id="1.25.40.10">
    <property type="entry name" value="Tetratricopeptide repeat domain"/>
    <property type="match status" value="1"/>
</dbReference>
<protein>
    <submittedName>
        <fullName evidence="1">Predicted ATPase</fullName>
    </submittedName>
</protein>
<proteinExistence type="predicted"/>
<dbReference type="SUPFAM" id="SSF48452">
    <property type="entry name" value="TPR-like"/>
    <property type="match status" value="2"/>
</dbReference>
<dbReference type="AlphaFoldDB" id="A0A0H3D7K9"/>
<sequence>MTENKRLRAARESTGSKYHPGECLSRRELAELVNAYLWDHHRQRTTLDDNYVAKLERGTIRWPNARYRAAFRAVLDVRTDADLGFVNSRRPAAPVTERRAVSPVPHQLPAPPLRFTARVDELKELSAACDGTRVADGAVLVISAVAGAGGVGKTALALHWAHRELDRFPDGQLYVDLRGFDPAGPPMPPETAIRGFLDAFGVAPSAIPADLTAQAALYRTLVSGKRMLIILDNARDSAAVEPLLPGSGGCTVIVTSRHHLTGLVARGAHAMRLPMFTPGEAGELLVKHLGAAKVDAEADASAALVRFCAGLPLAISIVAARAGSNPAFPLALLAAELADETGRLDGLDAGEASVRLSSVFSASYRALDDEAADLLRHLGLVPGADVPAAAIAGLTGRPLPRIGRPLRTLEHAHLLQQHRPGRYRMHDLVRLYARDRARTDLSETAQDQAIRRLVGFYLHTAFAAERLLDDHRPSIDLPPPPPGCPPPALGDHAAAVRWFTEEHANLLAAQQCAIRRGWVEEVWRIAWTLNTHHLRHDRRDDNLRVWQPAIDAVTEIRGRSDQADVHRLYGWARIMVGDHGAGMTHLGRALELFRQAGDVAGQARAHEALAAAWEQHGDHRRALAPALQALTLYEGLGRPARIANALNTVGWQYARLGELDQATRYCTAALRLFRRLRYLDAEAYALHSLGYIDHQAARHPDAVRHYRRAVNLLRGAFDPKQEAVVLADLADVYASAHRYPRARRLWLEALALFRQQHRASDIERIERRLAALA</sequence>
<dbReference type="PANTHER" id="PTHR47691:SF3">
    <property type="entry name" value="HTH-TYPE TRANSCRIPTIONAL REGULATOR RV0890C-RELATED"/>
    <property type="match status" value="1"/>
</dbReference>
<accession>A0A0H3D7K9</accession>
<dbReference type="InterPro" id="IPR011990">
    <property type="entry name" value="TPR-like_helical_dom_sf"/>
</dbReference>
<dbReference type="eggNOG" id="COG3903">
    <property type="taxonomic scope" value="Bacteria"/>
</dbReference>
<dbReference type="Proteomes" id="UP000000328">
    <property type="component" value="Chromosome"/>
</dbReference>
<dbReference type="Gene3D" id="3.40.50.300">
    <property type="entry name" value="P-loop containing nucleotide triphosphate hydrolases"/>
    <property type="match status" value="1"/>
</dbReference>
<dbReference type="HOGENOM" id="CLU_004665_2_1_11"/>
<dbReference type="GO" id="GO:0043531">
    <property type="term" value="F:ADP binding"/>
    <property type="evidence" value="ECO:0007669"/>
    <property type="project" value="InterPro"/>
</dbReference>
<dbReference type="EMBL" id="CP002000">
    <property type="protein sequence ID" value="ADJ46267.1"/>
    <property type="molecule type" value="Genomic_DNA"/>
</dbReference>
<dbReference type="SMART" id="SM00028">
    <property type="entry name" value="TPR"/>
    <property type="match status" value="4"/>
</dbReference>
<dbReference type="OrthoDB" id="3275754at2"/>
<dbReference type="InterPro" id="IPR027417">
    <property type="entry name" value="P-loop_NTPase"/>
</dbReference>
<dbReference type="PANTHER" id="PTHR47691">
    <property type="entry name" value="REGULATOR-RELATED"/>
    <property type="match status" value="1"/>
</dbReference>
<reference evidence="1 2" key="1">
    <citation type="journal article" date="2010" name="Cell Res.">
        <title>Complete genome sequence of the rifamycin SV-producing Amycolatopsis mediterranei U32 revealed its genetic characteristics in phylogeny and metabolism.</title>
        <authorList>
            <person name="Zhao W."/>
            <person name="Zhong Y."/>
            <person name="Yuan H."/>
            <person name="Wang J."/>
            <person name="Zheng H."/>
            <person name="Wang Y."/>
            <person name="Cen X."/>
            <person name="Xu F."/>
            <person name="Bai J."/>
            <person name="Han X."/>
            <person name="Lu G."/>
            <person name="Zhu Y."/>
            <person name="Shao Z."/>
            <person name="Yan H."/>
            <person name="Li C."/>
            <person name="Peng N."/>
            <person name="Zhang Z."/>
            <person name="Zhang Y."/>
            <person name="Lin W."/>
            <person name="Fan Y."/>
            <person name="Qin Z."/>
            <person name="Hu Y."/>
            <person name="Zhu B."/>
            <person name="Wang S."/>
            <person name="Ding X."/>
            <person name="Zhao G.P."/>
        </authorList>
    </citation>
    <scope>NUCLEOTIDE SEQUENCE [LARGE SCALE GENOMIC DNA]</scope>
    <source>
        <strain evidence="2">U-32</strain>
    </source>
</reference>
<organism evidence="1 2">
    <name type="scientific">Amycolatopsis mediterranei (strain U-32)</name>
    <dbReference type="NCBI Taxonomy" id="749927"/>
    <lineage>
        <taxon>Bacteria</taxon>
        <taxon>Bacillati</taxon>
        <taxon>Actinomycetota</taxon>
        <taxon>Actinomycetes</taxon>
        <taxon>Pseudonocardiales</taxon>
        <taxon>Pseudonocardiaceae</taxon>
        <taxon>Amycolatopsis</taxon>
    </lineage>
</organism>
<dbReference type="SUPFAM" id="SSF52540">
    <property type="entry name" value="P-loop containing nucleoside triphosphate hydrolases"/>
    <property type="match status" value="1"/>
</dbReference>
<dbReference type="PATRIC" id="fig|749927.5.peg.4653"/>
<name>A0A0H3D7K9_AMYMU</name>
<dbReference type="Pfam" id="PF13424">
    <property type="entry name" value="TPR_12"/>
    <property type="match status" value="1"/>
</dbReference>
<gene>
    <name evidence="1" type="ordered locus">AMED_4497</name>
</gene>